<evidence type="ECO:0000313" key="8">
    <source>
        <dbReference type="Proteomes" id="UP000193648"/>
    </source>
</evidence>
<dbReference type="EMBL" id="MCFF01000012">
    <property type="protein sequence ID" value="ORZ20959.1"/>
    <property type="molecule type" value="Genomic_DNA"/>
</dbReference>
<dbReference type="PANTHER" id="PTHR34436:SF1">
    <property type="entry name" value="CENTROMERE PROTEIN M"/>
    <property type="match status" value="1"/>
</dbReference>
<organism evidence="7 8">
    <name type="scientific">Lobosporangium transversale</name>
    <dbReference type="NCBI Taxonomy" id="64571"/>
    <lineage>
        <taxon>Eukaryota</taxon>
        <taxon>Fungi</taxon>
        <taxon>Fungi incertae sedis</taxon>
        <taxon>Mucoromycota</taxon>
        <taxon>Mortierellomycotina</taxon>
        <taxon>Mortierellomycetes</taxon>
        <taxon>Mortierellales</taxon>
        <taxon>Mortierellaceae</taxon>
        <taxon>Lobosporangium</taxon>
    </lineage>
</organism>
<reference evidence="7 8" key="1">
    <citation type="submission" date="2016-07" db="EMBL/GenBank/DDBJ databases">
        <title>Pervasive Adenine N6-methylation of Active Genes in Fungi.</title>
        <authorList>
            <consortium name="DOE Joint Genome Institute"/>
            <person name="Mondo S.J."/>
            <person name="Dannebaum R.O."/>
            <person name="Kuo R.C."/>
            <person name="Labutti K."/>
            <person name="Haridas S."/>
            <person name="Kuo A."/>
            <person name="Salamov A."/>
            <person name="Ahrendt S.R."/>
            <person name="Lipzen A."/>
            <person name="Sullivan W."/>
            <person name="Andreopoulos W.B."/>
            <person name="Clum A."/>
            <person name="Lindquist E."/>
            <person name="Daum C."/>
            <person name="Ramamoorthy G.K."/>
            <person name="Gryganskyi A."/>
            <person name="Culley D."/>
            <person name="Magnuson J.K."/>
            <person name="James T.Y."/>
            <person name="O'Malley M.A."/>
            <person name="Stajich J.E."/>
            <person name="Spatafora J.W."/>
            <person name="Visel A."/>
            <person name="Grigoriev I.V."/>
        </authorList>
    </citation>
    <scope>NUCLEOTIDE SEQUENCE [LARGE SCALE GENOMIC DNA]</scope>
    <source>
        <strain evidence="7 8">NRRL 3116</strain>
    </source>
</reference>
<evidence type="ECO:0000256" key="4">
    <source>
        <dbReference type="ARBA" id="ARBA00022454"/>
    </source>
</evidence>
<comment type="subcellular location">
    <subcellularLocation>
        <location evidence="2">Chromosome</location>
        <location evidence="2">Centromere</location>
    </subcellularLocation>
    <subcellularLocation>
        <location evidence="1">Nucleus</location>
    </subcellularLocation>
</comment>
<evidence type="ECO:0000313" key="7">
    <source>
        <dbReference type="EMBL" id="ORZ20959.1"/>
    </source>
</evidence>
<accession>A0A1Y2GS23</accession>
<keyword evidence="5" id="KW-0539">Nucleus</keyword>
<evidence type="ECO:0000256" key="3">
    <source>
        <dbReference type="ARBA" id="ARBA00016382"/>
    </source>
</evidence>
<keyword evidence="8" id="KW-1185">Reference proteome</keyword>
<proteinExistence type="predicted"/>
<name>A0A1Y2GS23_9FUNG</name>
<dbReference type="OrthoDB" id="2386686at2759"/>
<dbReference type="STRING" id="64571.A0A1Y2GS23"/>
<protein>
    <recommendedName>
        <fullName evidence="3">Centromere protein M</fullName>
    </recommendedName>
</protein>
<dbReference type="GO" id="GO:0005634">
    <property type="term" value="C:nucleus"/>
    <property type="evidence" value="ECO:0007669"/>
    <property type="project" value="UniProtKB-SubCell"/>
</dbReference>
<dbReference type="GO" id="GO:0000775">
    <property type="term" value="C:chromosome, centromeric region"/>
    <property type="evidence" value="ECO:0007669"/>
    <property type="project" value="UniProtKB-SubCell"/>
</dbReference>
<keyword evidence="6" id="KW-0137">Centromere</keyword>
<dbReference type="Proteomes" id="UP000193648">
    <property type="component" value="Unassembled WGS sequence"/>
</dbReference>
<dbReference type="InterPro" id="IPR020987">
    <property type="entry name" value="Centromere_Cenp-M"/>
</dbReference>
<dbReference type="InterPro" id="IPR027417">
    <property type="entry name" value="P-loop_NTPase"/>
</dbReference>
<dbReference type="RefSeq" id="XP_021882868.1">
    <property type="nucleotide sequence ID" value="XM_022029969.1"/>
</dbReference>
<gene>
    <name evidence="7" type="ORF">BCR41DRAFT_420988</name>
</gene>
<evidence type="ECO:0000256" key="2">
    <source>
        <dbReference type="ARBA" id="ARBA00004584"/>
    </source>
</evidence>
<dbReference type="Pfam" id="PF11111">
    <property type="entry name" value="CENP-M"/>
    <property type="match status" value="1"/>
</dbReference>
<dbReference type="InParanoid" id="A0A1Y2GS23"/>
<dbReference type="PANTHER" id="PTHR34436">
    <property type="entry name" value="CENTROMERE PROTEIN M"/>
    <property type="match status" value="1"/>
</dbReference>
<comment type="caution">
    <text evidence="7">The sequence shown here is derived from an EMBL/GenBank/DDBJ whole genome shotgun (WGS) entry which is preliminary data.</text>
</comment>
<dbReference type="Gene3D" id="3.40.50.300">
    <property type="entry name" value="P-loop containing nucleotide triphosphate hydrolases"/>
    <property type="match status" value="1"/>
</dbReference>
<evidence type="ECO:0000256" key="5">
    <source>
        <dbReference type="ARBA" id="ARBA00023242"/>
    </source>
</evidence>
<evidence type="ECO:0000256" key="1">
    <source>
        <dbReference type="ARBA" id="ARBA00004123"/>
    </source>
</evidence>
<keyword evidence="4" id="KW-0158">Chromosome</keyword>
<dbReference type="GeneID" id="33571812"/>
<sequence length="286" mass="31731">MDFIIPRSTTTILLVGHAGIGKRRLASYIRSEVTSQPLQQEQAIASELPAIGNLHGINTDVNFRTAESLSFAVSGPGAAPKMPLIRPFNNDQQSIPGVMESVTRYDLILFMVNMSNHTSWEDCKQSLLQLDPGWFLGHCAIVITRVAAVSKYAFDRDDVTNFLEDFYDIPTIWTNLDVDREATLAALQVVRMLEVGAGYRRPDRVPDANSTWSGFGPSTNSWRQLLTSSSAVRSVLGDRVTATHHLMRTPEKYIVEMTTFSDNEDGDVGEVGIKNERGEINTNIEP</sequence>
<dbReference type="AlphaFoldDB" id="A0A1Y2GS23"/>
<evidence type="ECO:0000256" key="6">
    <source>
        <dbReference type="ARBA" id="ARBA00023328"/>
    </source>
</evidence>